<dbReference type="SUPFAM" id="SSF53901">
    <property type="entry name" value="Thiolase-like"/>
    <property type="match status" value="1"/>
</dbReference>
<reference evidence="6 7" key="1">
    <citation type="submission" date="2024-09" db="EMBL/GenBank/DDBJ databases">
        <authorList>
            <person name="Sun Q."/>
            <person name="Mori K."/>
        </authorList>
    </citation>
    <scope>NUCLEOTIDE SEQUENCE [LARGE SCALE GENOMIC DNA]</scope>
    <source>
        <strain evidence="6 7">TBRC 3947</strain>
    </source>
</reference>
<dbReference type="PANTHER" id="PTHR11877">
    <property type="entry name" value="HYDROXYMETHYLGLUTARYL-COA SYNTHASE"/>
    <property type="match status" value="1"/>
</dbReference>
<sequence length="375" mass="39609">MSRTHETLERVREVSAARPPAPAPRITGVGTAVTAESYSQQEVLALFGITDPKVRSVFLNSAIERRFLSVPPRDASGAIQPETQGALLRKHARLGVDMGGRALRACVADAGAALSDVDYLCCVTSTGFLTPGVSALVIRELGLDPGCGRVDVVGMGCNAGLNALNATAAWSRANPGRLAVLLCVEVCSAAYVVDGTMGTVVVNSLFGDGAAAIALVTPARGDGGEHPPAGPSVLAFASHIITDAFDAMRYDWDEEQGKFSFHLDPEIPYVVGAHAEGVVDRLLVAAGLRRGGVRHWLVHSGGKKVIDAVRVNLGLTRHDVRHTIEVLRDYGNLSSGSFLFSYQRLLREGVAAEGDYGVLMTMGPGSTIETALIRW</sequence>
<proteinExistence type="inferred from homology"/>
<feature type="region of interest" description="Disordered" evidence="3">
    <location>
        <begin position="1"/>
        <end position="27"/>
    </location>
</feature>
<evidence type="ECO:0000259" key="4">
    <source>
        <dbReference type="Pfam" id="PF00195"/>
    </source>
</evidence>
<dbReference type="EC" id="2.3.1.246" evidence="6"/>
<organism evidence="6 7">
    <name type="scientific">Phytohabitans kaempferiae</name>
    <dbReference type="NCBI Taxonomy" id="1620943"/>
    <lineage>
        <taxon>Bacteria</taxon>
        <taxon>Bacillati</taxon>
        <taxon>Actinomycetota</taxon>
        <taxon>Actinomycetes</taxon>
        <taxon>Micromonosporales</taxon>
        <taxon>Micromonosporaceae</taxon>
    </lineage>
</organism>
<name>A0ABV6LYQ8_9ACTN</name>
<dbReference type="NCBIfam" id="NF042429">
    <property type="entry name" value="DHPHCoAsyn_DpgA"/>
    <property type="match status" value="1"/>
</dbReference>
<dbReference type="PIRSF" id="PIRSF000451">
    <property type="entry name" value="PKS_III"/>
    <property type="match status" value="1"/>
</dbReference>
<keyword evidence="6" id="KW-0012">Acyltransferase</keyword>
<comment type="caution">
    <text evidence="6">The sequence shown here is derived from an EMBL/GenBank/DDBJ whole genome shotgun (WGS) entry which is preliminary data.</text>
</comment>
<dbReference type="InterPro" id="IPR012328">
    <property type="entry name" value="Chalcone/stilbene_synt_C"/>
</dbReference>
<dbReference type="InterPro" id="IPR053446">
    <property type="entry name" value="DPA-CoA_Synthase"/>
</dbReference>
<accession>A0ABV6LYQ8</accession>
<keyword evidence="7" id="KW-1185">Reference proteome</keyword>
<dbReference type="EMBL" id="JBHLUH010000009">
    <property type="protein sequence ID" value="MFC0527570.1"/>
    <property type="molecule type" value="Genomic_DNA"/>
</dbReference>
<dbReference type="CDD" id="cd00831">
    <property type="entry name" value="CHS_like"/>
    <property type="match status" value="1"/>
</dbReference>
<dbReference type="PANTHER" id="PTHR11877:SF46">
    <property type="entry name" value="TYPE III POLYKETIDE SYNTHASE A"/>
    <property type="match status" value="1"/>
</dbReference>
<dbReference type="InterPro" id="IPR001099">
    <property type="entry name" value="Chalcone/stilbene_synt_N"/>
</dbReference>
<evidence type="ECO:0000259" key="5">
    <source>
        <dbReference type="Pfam" id="PF02797"/>
    </source>
</evidence>
<keyword evidence="2 6" id="KW-0808">Transferase</keyword>
<evidence type="ECO:0000256" key="2">
    <source>
        <dbReference type="ARBA" id="ARBA00022679"/>
    </source>
</evidence>
<gene>
    <name evidence="6" type="primary">dpgA</name>
    <name evidence="6" type="ORF">ACFFIA_07860</name>
</gene>
<comment type="similarity">
    <text evidence="1">Belongs to the thiolase-like superfamily. Chalcone/stilbene synthases family.</text>
</comment>
<dbReference type="Proteomes" id="UP001589867">
    <property type="component" value="Unassembled WGS sequence"/>
</dbReference>
<feature type="compositionally biased region" description="Basic and acidic residues" evidence="3">
    <location>
        <begin position="1"/>
        <end position="15"/>
    </location>
</feature>
<evidence type="ECO:0000313" key="6">
    <source>
        <dbReference type="EMBL" id="MFC0527570.1"/>
    </source>
</evidence>
<protein>
    <submittedName>
        <fullName evidence="6">3,5-dihydroxyphenylacetyl-CoA synthase DpgA</fullName>
        <ecNumber evidence="6">2.3.1.246</ecNumber>
    </submittedName>
</protein>
<dbReference type="GO" id="GO:0016746">
    <property type="term" value="F:acyltransferase activity"/>
    <property type="evidence" value="ECO:0007669"/>
    <property type="project" value="UniProtKB-KW"/>
</dbReference>
<evidence type="ECO:0000256" key="3">
    <source>
        <dbReference type="SAM" id="MobiDB-lite"/>
    </source>
</evidence>
<evidence type="ECO:0000256" key="1">
    <source>
        <dbReference type="ARBA" id="ARBA00005531"/>
    </source>
</evidence>
<dbReference type="Gene3D" id="3.40.47.10">
    <property type="match status" value="2"/>
</dbReference>
<dbReference type="Pfam" id="PF02797">
    <property type="entry name" value="Chal_sti_synt_C"/>
    <property type="match status" value="1"/>
</dbReference>
<evidence type="ECO:0000313" key="7">
    <source>
        <dbReference type="Proteomes" id="UP001589867"/>
    </source>
</evidence>
<feature type="domain" description="Chalcone/stilbene synthase C-terminal" evidence="5">
    <location>
        <begin position="259"/>
        <end position="374"/>
    </location>
</feature>
<dbReference type="Pfam" id="PF00195">
    <property type="entry name" value="Chal_sti_synt_N"/>
    <property type="match status" value="1"/>
</dbReference>
<feature type="domain" description="Chalcone/stilbene synthase N-terminal" evidence="4">
    <location>
        <begin position="96"/>
        <end position="214"/>
    </location>
</feature>
<dbReference type="RefSeq" id="WP_377247728.1">
    <property type="nucleotide sequence ID" value="NZ_JBHLUH010000009.1"/>
</dbReference>
<dbReference type="InterPro" id="IPR011141">
    <property type="entry name" value="Polyketide_synthase_type-III"/>
</dbReference>
<dbReference type="InterPro" id="IPR016039">
    <property type="entry name" value="Thiolase-like"/>
</dbReference>